<organism evidence="1 2">
    <name type="scientific">Dioscorea cayennensis subsp. rotundata</name>
    <name type="common">White Guinea yam</name>
    <name type="synonym">Dioscorea rotundata</name>
    <dbReference type="NCBI Taxonomy" id="55577"/>
    <lineage>
        <taxon>Eukaryota</taxon>
        <taxon>Viridiplantae</taxon>
        <taxon>Streptophyta</taxon>
        <taxon>Embryophyta</taxon>
        <taxon>Tracheophyta</taxon>
        <taxon>Spermatophyta</taxon>
        <taxon>Magnoliopsida</taxon>
        <taxon>Liliopsida</taxon>
        <taxon>Dioscoreales</taxon>
        <taxon>Dioscoreaceae</taxon>
        <taxon>Dioscorea</taxon>
    </lineage>
</organism>
<accession>A0AB40B152</accession>
<dbReference type="GeneID" id="120257400"/>
<dbReference type="AlphaFoldDB" id="A0AB40B152"/>
<dbReference type="Proteomes" id="UP001515500">
    <property type="component" value="Unplaced"/>
</dbReference>
<sequence length="102" mass="10946">MATEAASGPLRCLFDASLSAFDSDVRRRPYHRNCGCALHHSASCSSSSSSSSRLSYPIHRSWVPLSMSASDLASSSSSFLPIFLAGEKDGFSGDRRIEGLDE</sequence>
<dbReference type="RefSeq" id="XP_039120808.1">
    <property type="nucleotide sequence ID" value="XM_039264874.1"/>
</dbReference>
<proteinExistence type="predicted"/>
<name>A0AB40B152_DIOCR</name>
<evidence type="ECO:0000313" key="1">
    <source>
        <dbReference type="Proteomes" id="UP001515500"/>
    </source>
</evidence>
<reference evidence="2" key="1">
    <citation type="submission" date="2025-08" db="UniProtKB">
        <authorList>
            <consortium name="RefSeq"/>
        </authorList>
    </citation>
    <scope>IDENTIFICATION</scope>
</reference>
<evidence type="ECO:0000313" key="2">
    <source>
        <dbReference type="RefSeq" id="XP_039120808.1"/>
    </source>
</evidence>
<keyword evidence="1" id="KW-1185">Reference proteome</keyword>
<dbReference type="PANTHER" id="PTHR35121">
    <property type="entry name" value="HOMEODOMAIN PROTEIN 8, PUTATIVE-RELATED"/>
    <property type="match status" value="1"/>
</dbReference>
<gene>
    <name evidence="2" type="primary">LOC120257400</name>
</gene>
<dbReference type="PANTHER" id="PTHR35121:SF2">
    <property type="entry name" value="SWIM-TYPE DOMAIN-CONTAINING PROTEIN"/>
    <property type="match status" value="1"/>
</dbReference>
<protein>
    <submittedName>
        <fullName evidence="2">Uncharacterized protein LOC120257400</fullName>
    </submittedName>
</protein>